<keyword evidence="7" id="KW-0573">Peptidoglycan synthesis</keyword>
<evidence type="ECO:0000256" key="3">
    <source>
        <dbReference type="ARBA" id="ARBA00022676"/>
    </source>
</evidence>
<keyword evidence="14" id="KW-1185">Reference proteome</keyword>
<comment type="caution">
    <text evidence="13">The sequence shown here is derived from an EMBL/GenBank/DDBJ whole genome shotgun (WGS) entry which is preliminary data.</text>
</comment>
<dbReference type="InterPro" id="IPR036950">
    <property type="entry name" value="PBP_transglycosylase"/>
</dbReference>
<dbReference type="InterPro" id="IPR001264">
    <property type="entry name" value="Glyco_trans_51"/>
</dbReference>
<keyword evidence="2" id="KW-0997">Cell inner membrane</keyword>
<accession>A0ABR7YA89</accession>
<dbReference type="RefSeq" id="WP_190301219.1">
    <property type="nucleotide sequence ID" value="NZ_JACOIJ010000002.1"/>
</dbReference>
<keyword evidence="4" id="KW-0808">Transferase</keyword>
<sequence length="682" mass="77949">MSNFFSKRRNKWFLIVGVSVLLIFGIGFAVAMSKRQGFLDKAMVKVQNKLKQDYDINFSVDKYYFKGLTTVEFKNLLLIPQDRDTLASMETFSVSVRVLPLLIGDVEIGAIGVENGGVSFVKKDSLSNYDFLFKKRQDNSEAVKSESKGFADLAERLSKQFFAIVPDDMDLKNFNLSYSDDKFTQHIHIPQAIMNSGRFESSVLLNDHEAEWILSGKVDAGAQRMRLEVSSKEPDVELPFLRSKYGLAISFDKLIFDLQDITKIKKNLLEVDGVFAYENLKVYHRRLSDSTIILPQAEMEGGIQFAENYIALREYSTLRVKDFSISPQAKLTLKPSKQIDLAIHTGMFQAQDFFDALPKGLFQNVEGVKVEGSIAYDLNFSINLDKPDDLTFSSKIDDEDLKLISWGGANIDSLNSSFVYDAYDDTVLVKRFVVGPENPNFRKLDQIPYVLKTTVRNTEDPFFYKHNGFEEEAFKLSIATNVKEKKFKRGASTISMQLVKNVFLNRKKTLNRKFEEILLVWLMEASGRVSKDRLFEIYLNVIEWGKNVYGITEAADYYFKKKPEELNLGESLFLSSIIPRPKTGVSSFEYTGHLKGWVQRHFNTYGSIMRKLGELNNVAVPENYGFYEVILQPALRPKAPIVRDSTFDVLGEHELIIRELEAEENVRKSILDKLIGEKHENN</sequence>
<evidence type="ECO:0000256" key="10">
    <source>
        <dbReference type="ARBA" id="ARBA00023316"/>
    </source>
</evidence>
<reference evidence="13 14" key="1">
    <citation type="submission" date="2020-08" db="EMBL/GenBank/DDBJ databases">
        <title>Sphingobacterium sp. DN04309 isolated from aquaculture water.</title>
        <authorList>
            <person name="Zhang M."/>
        </authorList>
    </citation>
    <scope>NUCLEOTIDE SEQUENCE [LARGE SCALE GENOMIC DNA]</scope>
    <source>
        <strain evidence="13 14">DN04309</strain>
    </source>
</reference>
<dbReference type="InterPro" id="IPR011812">
    <property type="entry name" value="Pep_trsgly"/>
</dbReference>
<keyword evidence="5 11" id="KW-0812">Transmembrane</keyword>
<dbReference type="Gene3D" id="1.10.3810.10">
    <property type="entry name" value="Biosynthetic peptidoglycan transglycosylase-like"/>
    <property type="match status" value="1"/>
</dbReference>
<evidence type="ECO:0000259" key="12">
    <source>
        <dbReference type="Pfam" id="PF00912"/>
    </source>
</evidence>
<keyword evidence="3" id="KW-0328">Glycosyltransferase</keyword>
<dbReference type="PANTHER" id="PTHR30400:SF0">
    <property type="entry name" value="BIOSYNTHETIC PEPTIDOGLYCAN TRANSGLYCOSYLASE"/>
    <property type="match status" value="1"/>
</dbReference>
<keyword evidence="6" id="KW-0133">Cell shape</keyword>
<evidence type="ECO:0000256" key="2">
    <source>
        <dbReference type="ARBA" id="ARBA00022519"/>
    </source>
</evidence>
<keyword evidence="10" id="KW-0961">Cell wall biogenesis/degradation</keyword>
<evidence type="ECO:0000313" key="14">
    <source>
        <dbReference type="Proteomes" id="UP000651271"/>
    </source>
</evidence>
<dbReference type="InterPro" id="IPR023346">
    <property type="entry name" value="Lysozyme-like_dom_sf"/>
</dbReference>
<gene>
    <name evidence="13" type="ORF">H8B04_01385</name>
</gene>
<keyword evidence="1" id="KW-1003">Cell membrane</keyword>
<dbReference type="Pfam" id="PF00912">
    <property type="entry name" value="Transgly"/>
    <property type="match status" value="1"/>
</dbReference>
<dbReference type="EMBL" id="JACOIJ010000002">
    <property type="protein sequence ID" value="MBD1428226.1"/>
    <property type="molecule type" value="Genomic_DNA"/>
</dbReference>
<evidence type="ECO:0000256" key="6">
    <source>
        <dbReference type="ARBA" id="ARBA00022960"/>
    </source>
</evidence>
<keyword evidence="8 11" id="KW-1133">Transmembrane helix</keyword>
<evidence type="ECO:0000256" key="11">
    <source>
        <dbReference type="SAM" id="Phobius"/>
    </source>
</evidence>
<feature type="domain" description="Glycosyl transferase family 51" evidence="12">
    <location>
        <begin position="436"/>
        <end position="583"/>
    </location>
</feature>
<evidence type="ECO:0000313" key="13">
    <source>
        <dbReference type="EMBL" id="MBD1428226.1"/>
    </source>
</evidence>
<evidence type="ECO:0000256" key="7">
    <source>
        <dbReference type="ARBA" id="ARBA00022984"/>
    </source>
</evidence>
<protein>
    <submittedName>
        <fullName evidence="13">Transglycosylase domain-containing protein</fullName>
    </submittedName>
</protein>
<keyword evidence="9 11" id="KW-0472">Membrane</keyword>
<dbReference type="Proteomes" id="UP000651271">
    <property type="component" value="Unassembled WGS sequence"/>
</dbReference>
<dbReference type="PANTHER" id="PTHR30400">
    <property type="entry name" value="MONOFUNCTIONAL BIOSYNTHETIC PEPTIDOGLYCAN TRANSGLYCOSYLASE"/>
    <property type="match status" value="1"/>
</dbReference>
<evidence type="ECO:0000256" key="8">
    <source>
        <dbReference type="ARBA" id="ARBA00022989"/>
    </source>
</evidence>
<name>A0ABR7YA89_9SPHI</name>
<evidence type="ECO:0000256" key="4">
    <source>
        <dbReference type="ARBA" id="ARBA00022679"/>
    </source>
</evidence>
<evidence type="ECO:0000256" key="9">
    <source>
        <dbReference type="ARBA" id="ARBA00023136"/>
    </source>
</evidence>
<feature type="transmembrane region" description="Helical" evidence="11">
    <location>
        <begin position="12"/>
        <end position="32"/>
    </location>
</feature>
<proteinExistence type="predicted"/>
<evidence type="ECO:0000256" key="5">
    <source>
        <dbReference type="ARBA" id="ARBA00022692"/>
    </source>
</evidence>
<dbReference type="SUPFAM" id="SSF53955">
    <property type="entry name" value="Lysozyme-like"/>
    <property type="match status" value="1"/>
</dbReference>
<evidence type="ECO:0000256" key="1">
    <source>
        <dbReference type="ARBA" id="ARBA00022475"/>
    </source>
</evidence>
<organism evidence="13 14">
    <name type="scientific">Sphingobacterium litopenaei</name>
    <dbReference type="NCBI Taxonomy" id="2763500"/>
    <lineage>
        <taxon>Bacteria</taxon>
        <taxon>Pseudomonadati</taxon>
        <taxon>Bacteroidota</taxon>
        <taxon>Sphingobacteriia</taxon>
        <taxon>Sphingobacteriales</taxon>
        <taxon>Sphingobacteriaceae</taxon>
        <taxon>Sphingobacterium</taxon>
    </lineage>
</organism>